<dbReference type="Proteomes" id="UP000287352">
    <property type="component" value="Unassembled WGS sequence"/>
</dbReference>
<sequence>MVQAIGARWRIEEDLEACKALGLDQYEVRGYRSWYRHLTLVLLAQAFLLSITVQANLPVSSPGPRSPRIALTTSEARHLLAHLFFPAPSSASLICQWSLFRRTHQYWAGYYHRRRRAKSD</sequence>
<dbReference type="AlphaFoldDB" id="A0A402A7A2"/>
<organism evidence="2 3">
    <name type="scientific">Tengunoibacter tsumagoiensis</name>
    <dbReference type="NCBI Taxonomy" id="2014871"/>
    <lineage>
        <taxon>Bacteria</taxon>
        <taxon>Bacillati</taxon>
        <taxon>Chloroflexota</taxon>
        <taxon>Ktedonobacteria</taxon>
        <taxon>Ktedonobacterales</taxon>
        <taxon>Dictyobacteraceae</taxon>
        <taxon>Tengunoibacter</taxon>
    </lineage>
</organism>
<evidence type="ECO:0008006" key="4">
    <source>
        <dbReference type="Google" id="ProtNLM"/>
    </source>
</evidence>
<comment type="caution">
    <text evidence="2">The sequence shown here is derived from an EMBL/GenBank/DDBJ whole genome shotgun (WGS) entry which is preliminary data.</text>
</comment>
<keyword evidence="1" id="KW-0812">Transmembrane</keyword>
<evidence type="ECO:0000313" key="3">
    <source>
        <dbReference type="Proteomes" id="UP000287352"/>
    </source>
</evidence>
<evidence type="ECO:0000313" key="2">
    <source>
        <dbReference type="EMBL" id="GCE15027.1"/>
    </source>
</evidence>
<keyword evidence="1" id="KW-1133">Transmembrane helix</keyword>
<accession>A0A402A7A2</accession>
<proteinExistence type="predicted"/>
<gene>
    <name evidence="2" type="ORF">KTT_48860</name>
</gene>
<reference evidence="3" key="1">
    <citation type="submission" date="2018-12" db="EMBL/GenBank/DDBJ databases">
        <title>Tengunoibacter tsumagoiensis gen. nov., sp. nov., Dictyobacter kobayashii sp. nov., D. alpinus sp. nov., and D. joshuensis sp. nov. and description of Dictyobacteraceae fam. nov. within the order Ktedonobacterales isolated from Tengu-no-mugimeshi.</title>
        <authorList>
            <person name="Wang C.M."/>
            <person name="Zheng Y."/>
            <person name="Sakai Y."/>
            <person name="Toyoda A."/>
            <person name="Minakuchi Y."/>
            <person name="Abe K."/>
            <person name="Yokota A."/>
            <person name="Yabe S."/>
        </authorList>
    </citation>
    <scope>NUCLEOTIDE SEQUENCE [LARGE SCALE GENOMIC DNA]</scope>
    <source>
        <strain evidence="3">Uno3</strain>
    </source>
</reference>
<evidence type="ECO:0000256" key="1">
    <source>
        <dbReference type="SAM" id="Phobius"/>
    </source>
</evidence>
<protein>
    <recommendedName>
        <fullName evidence="4">Transposase IS4-like domain-containing protein</fullName>
    </recommendedName>
</protein>
<keyword evidence="1" id="KW-0472">Membrane</keyword>
<name>A0A402A7A2_9CHLR</name>
<feature type="transmembrane region" description="Helical" evidence="1">
    <location>
        <begin position="79"/>
        <end position="100"/>
    </location>
</feature>
<dbReference type="EMBL" id="BIFR01000002">
    <property type="protein sequence ID" value="GCE15027.1"/>
    <property type="molecule type" value="Genomic_DNA"/>
</dbReference>
<feature type="transmembrane region" description="Helical" evidence="1">
    <location>
        <begin position="38"/>
        <end position="59"/>
    </location>
</feature>
<keyword evidence="3" id="KW-1185">Reference proteome</keyword>